<proteinExistence type="predicted"/>
<dbReference type="RefSeq" id="WP_179444857.1">
    <property type="nucleotide sequence ID" value="NZ_JACBZS010000001.1"/>
</dbReference>
<keyword evidence="3" id="KW-1185">Reference proteome</keyword>
<gene>
    <name evidence="2" type="ORF">GGQ54_001528</name>
</gene>
<feature type="transmembrane region" description="Helical" evidence="1">
    <location>
        <begin position="12"/>
        <end position="30"/>
    </location>
</feature>
<evidence type="ECO:0000313" key="2">
    <source>
        <dbReference type="EMBL" id="NYI70968.1"/>
    </source>
</evidence>
<protein>
    <submittedName>
        <fullName evidence="2">Lipopolysaccharide export LptBFGC system permease protein LptF</fullName>
    </submittedName>
</protein>
<dbReference type="EMBL" id="JACBZS010000001">
    <property type="protein sequence ID" value="NYI70968.1"/>
    <property type="molecule type" value="Genomic_DNA"/>
</dbReference>
<keyword evidence="1" id="KW-0812">Transmembrane</keyword>
<keyword evidence="1" id="KW-0472">Membrane</keyword>
<evidence type="ECO:0000256" key="1">
    <source>
        <dbReference type="SAM" id="Phobius"/>
    </source>
</evidence>
<sequence>MRKFIRGLPRRTINLFFGAVVCVTLLMALFPPFYFSVSGSTVLVAGIPIAIWYWIVDAALLGLALWGLYHVENIRGELDEALPEEGAQT</sequence>
<evidence type="ECO:0000313" key="3">
    <source>
        <dbReference type="Proteomes" id="UP000527616"/>
    </source>
</evidence>
<dbReference type="Proteomes" id="UP000527616">
    <property type="component" value="Unassembled WGS sequence"/>
</dbReference>
<organism evidence="2 3">
    <name type="scientific">Naumannella cuiyingiana</name>
    <dbReference type="NCBI Taxonomy" id="1347891"/>
    <lineage>
        <taxon>Bacteria</taxon>
        <taxon>Bacillati</taxon>
        <taxon>Actinomycetota</taxon>
        <taxon>Actinomycetes</taxon>
        <taxon>Propionibacteriales</taxon>
        <taxon>Propionibacteriaceae</taxon>
        <taxon>Naumannella</taxon>
    </lineage>
</organism>
<name>A0A7Z0IKX0_9ACTN</name>
<feature type="transmembrane region" description="Helical" evidence="1">
    <location>
        <begin position="50"/>
        <end position="69"/>
    </location>
</feature>
<accession>A0A7Z0IKX0</accession>
<comment type="caution">
    <text evidence="2">The sequence shown here is derived from an EMBL/GenBank/DDBJ whole genome shotgun (WGS) entry which is preliminary data.</text>
</comment>
<keyword evidence="1" id="KW-1133">Transmembrane helix</keyword>
<reference evidence="2 3" key="1">
    <citation type="submission" date="2020-07" db="EMBL/GenBank/DDBJ databases">
        <title>Sequencing the genomes of 1000 actinobacteria strains.</title>
        <authorList>
            <person name="Klenk H.-P."/>
        </authorList>
    </citation>
    <scope>NUCLEOTIDE SEQUENCE [LARGE SCALE GENOMIC DNA]</scope>
    <source>
        <strain evidence="2 3">DSM 103164</strain>
    </source>
</reference>
<dbReference type="AlphaFoldDB" id="A0A7Z0IKX0"/>